<accession>A0A0F8YJT1</accession>
<sequence length="81" mass="9367">MKIRNGFVSNSSSSSFVIRISDITKDQFDLLQLHKVFAGDDAWDIQIYYGSIMGNSSSMIYDMREYMKTIKIPDDRIMWSG</sequence>
<dbReference type="AlphaFoldDB" id="A0A0F8YJT1"/>
<dbReference type="EMBL" id="LAZR01053021">
    <property type="protein sequence ID" value="KKK81673.1"/>
    <property type="molecule type" value="Genomic_DNA"/>
</dbReference>
<name>A0A0F8YJT1_9ZZZZ</name>
<comment type="caution">
    <text evidence="1">The sequence shown here is derived from an EMBL/GenBank/DDBJ whole genome shotgun (WGS) entry which is preliminary data.</text>
</comment>
<gene>
    <name evidence="1" type="ORF">LCGC14_2811090</name>
</gene>
<protein>
    <submittedName>
        <fullName evidence="1">Uncharacterized protein</fullName>
    </submittedName>
</protein>
<evidence type="ECO:0000313" key="1">
    <source>
        <dbReference type="EMBL" id="KKK81673.1"/>
    </source>
</evidence>
<organism evidence="1">
    <name type="scientific">marine sediment metagenome</name>
    <dbReference type="NCBI Taxonomy" id="412755"/>
    <lineage>
        <taxon>unclassified sequences</taxon>
        <taxon>metagenomes</taxon>
        <taxon>ecological metagenomes</taxon>
    </lineage>
</organism>
<reference evidence="1" key="1">
    <citation type="journal article" date="2015" name="Nature">
        <title>Complex archaea that bridge the gap between prokaryotes and eukaryotes.</title>
        <authorList>
            <person name="Spang A."/>
            <person name="Saw J.H."/>
            <person name="Jorgensen S.L."/>
            <person name="Zaremba-Niedzwiedzka K."/>
            <person name="Martijn J."/>
            <person name="Lind A.E."/>
            <person name="van Eijk R."/>
            <person name="Schleper C."/>
            <person name="Guy L."/>
            <person name="Ettema T.J."/>
        </authorList>
    </citation>
    <scope>NUCLEOTIDE SEQUENCE</scope>
</reference>
<proteinExistence type="predicted"/>